<evidence type="ECO:0000256" key="6">
    <source>
        <dbReference type="SAM" id="MobiDB-lite"/>
    </source>
</evidence>
<dbReference type="Proteomes" id="UP000298138">
    <property type="component" value="Unassembled WGS sequence"/>
</dbReference>
<reference evidence="9 10" key="1">
    <citation type="submission" date="2019-04" db="EMBL/GenBank/DDBJ databases">
        <title>Comparative genomics and transcriptomics to analyze fruiting body development in filamentous ascomycetes.</title>
        <authorList>
            <consortium name="DOE Joint Genome Institute"/>
            <person name="Lutkenhaus R."/>
            <person name="Traeger S."/>
            <person name="Breuer J."/>
            <person name="Kuo A."/>
            <person name="Lipzen A."/>
            <person name="Pangilinan J."/>
            <person name="Dilworth D."/>
            <person name="Sandor L."/>
            <person name="Poggeler S."/>
            <person name="Barry K."/>
            <person name="Grigoriev I.V."/>
            <person name="Nowrousian M."/>
        </authorList>
    </citation>
    <scope>NUCLEOTIDE SEQUENCE [LARGE SCALE GENOMIC DNA]</scope>
    <source>
        <strain evidence="9 10">CBS 389.68</strain>
    </source>
</reference>
<keyword evidence="3 7" id="KW-1133">Transmembrane helix</keyword>
<dbReference type="OrthoDB" id="5273647at2759"/>
<protein>
    <recommendedName>
        <fullName evidence="8">Rhodopsin domain-containing protein</fullName>
    </recommendedName>
</protein>
<dbReference type="GO" id="GO:0016020">
    <property type="term" value="C:membrane"/>
    <property type="evidence" value="ECO:0007669"/>
    <property type="project" value="UniProtKB-SubCell"/>
</dbReference>
<evidence type="ECO:0000313" key="9">
    <source>
        <dbReference type="EMBL" id="TGZ80216.1"/>
    </source>
</evidence>
<dbReference type="EMBL" id="ML220126">
    <property type="protein sequence ID" value="TGZ80216.1"/>
    <property type="molecule type" value="Genomic_DNA"/>
</dbReference>
<feature type="transmembrane region" description="Helical" evidence="7">
    <location>
        <begin position="55"/>
        <end position="76"/>
    </location>
</feature>
<name>A0A4S2MUQ4_9PEZI</name>
<organism evidence="9 10">
    <name type="scientific">Ascodesmis nigricans</name>
    <dbReference type="NCBI Taxonomy" id="341454"/>
    <lineage>
        <taxon>Eukaryota</taxon>
        <taxon>Fungi</taxon>
        <taxon>Dikarya</taxon>
        <taxon>Ascomycota</taxon>
        <taxon>Pezizomycotina</taxon>
        <taxon>Pezizomycetes</taxon>
        <taxon>Pezizales</taxon>
        <taxon>Ascodesmidaceae</taxon>
        <taxon>Ascodesmis</taxon>
    </lineage>
</organism>
<dbReference type="PANTHER" id="PTHR33048">
    <property type="entry name" value="PTH11-LIKE INTEGRAL MEMBRANE PROTEIN (AFU_ORTHOLOGUE AFUA_5G11245)"/>
    <property type="match status" value="1"/>
</dbReference>
<dbReference type="InParanoid" id="A0A4S2MUQ4"/>
<evidence type="ECO:0000256" key="1">
    <source>
        <dbReference type="ARBA" id="ARBA00004141"/>
    </source>
</evidence>
<comment type="similarity">
    <text evidence="5">Belongs to the SAT4 family.</text>
</comment>
<evidence type="ECO:0000259" key="8">
    <source>
        <dbReference type="Pfam" id="PF20684"/>
    </source>
</evidence>
<dbReference type="Pfam" id="PF20684">
    <property type="entry name" value="Fung_rhodopsin"/>
    <property type="match status" value="1"/>
</dbReference>
<comment type="subcellular location">
    <subcellularLocation>
        <location evidence="1">Membrane</location>
        <topology evidence="1">Multi-pass membrane protein</topology>
    </subcellularLocation>
</comment>
<feature type="region of interest" description="Disordered" evidence="6">
    <location>
        <begin position="293"/>
        <end position="316"/>
    </location>
</feature>
<feature type="transmembrane region" description="Helical" evidence="7">
    <location>
        <begin position="246"/>
        <end position="271"/>
    </location>
</feature>
<feature type="transmembrane region" description="Helical" evidence="7">
    <location>
        <begin position="104"/>
        <end position="122"/>
    </location>
</feature>
<gene>
    <name evidence="9" type="ORF">EX30DRAFT_63755</name>
</gene>
<keyword evidence="10" id="KW-1185">Reference proteome</keyword>
<evidence type="ECO:0000256" key="2">
    <source>
        <dbReference type="ARBA" id="ARBA00022692"/>
    </source>
</evidence>
<accession>A0A4S2MUQ4</accession>
<feature type="domain" description="Rhodopsin" evidence="8">
    <location>
        <begin position="39"/>
        <end position="277"/>
    </location>
</feature>
<dbReference type="InterPro" id="IPR052337">
    <property type="entry name" value="SAT4-like"/>
</dbReference>
<evidence type="ECO:0000256" key="3">
    <source>
        <dbReference type="ARBA" id="ARBA00022989"/>
    </source>
</evidence>
<feature type="transmembrane region" description="Helical" evidence="7">
    <location>
        <begin position="212"/>
        <end position="234"/>
    </location>
</feature>
<feature type="transmembrane region" description="Helical" evidence="7">
    <location>
        <begin position="134"/>
        <end position="155"/>
    </location>
</feature>
<feature type="transmembrane region" description="Helical" evidence="7">
    <location>
        <begin position="175"/>
        <end position="200"/>
    </location>
</feature>
<dbReference type="PANTHER" id="PTHR33048:SF123">
    <property type="entry name" value="INTEGRAL MEMBRANE PROTEIN"/>
    <property type="match status" value="1"/>
</dbReference>
<feature type="transmembrane region" description="Helical" evidence="7">
    <location>
        <begin position="25"/>
        <end position="43"/>
    </location>
</feature>
<dbReference type="AlphaFoldDB" id="A0A4S2MUQ4"/>
<feature type="compositionally biased region" description="Basic residues" evidence="6">
    <location>
        <begin position="305"/>
        <end position="315"/>
    </location>
</feature>
<evidence type="ECO:0000313" key="10">
    <source>
        <dbReference type="Proteomes" id="UP000298138"/>
    </source>
</evidence>
<evidence type="ECO:0000256" key="5">
    <source>
        <dbReference type="ARBA" id="ARBA00038359"/>
    </source>
</evidence>
<dbReference type="InterPro" id="IPR049326">
    <property type="entry name" value="Rhodopsin_dom_fungi"/>
</dbReference>
<proteinExistence type="inferred from homology"/>
<keyword evidence="4 7" id="KW-0472">Membrane</keyword>
<evidence type="ECO:0000256" key="4">
    <source>
        <dbReference type="ARBA" id="ARBA00023136"/>
    </source>
</evidence>
<evidence type="ECO:0000256" key="7">
    <source>
        <dbReference type="SAM" id="Phobius"/>
    </source>
</evidence>
<keyword evidence="2 7" id="KW-0812">Transmembrane</keyword>
<dbReference type="STRING" id="341454.A0A4S2MUQ4"/>
<sequence>MFDFVPRGLEGQHITENRGPGMAKAIYAMHGLAAVFCIARFLTRGILLRAFGRDDYMMMITLVLSSVVTATVPLQVNSGAGIHFTELTDAQRSYVQKMAWLSQVFYLPALWALKLSILGLYLRIATERKHKIGLAVFAVILTVHAFSATIANIFLCNPQKTIWDIYTFPKGCINILNFNYFNAAFHITSDVVLVTMPIPILHGLQISTRKRIGLVVVFSLGLAACVLTVIRVVMVIRWSNTPDFTWAWMPVALFTNLEINLAMIMACMPALNILMKRALKLDTSLDGSKGYELRDTDGTGPMRSSRTKMSSKRRNSTTIMSADNDSEQGIIQNLRPLGQNDEALTHISTDHAGGGAKKSFSEAGGIVQTSEVQIAWETRH</sequence>